<dbReference type="CDD" id="cd21510">
    <property type="entry name" value="agarase_cat"/>
    <property type="match status" value="1"/>
</dbReference>
<organism evidence="4 5">
    <name type="scientific">Psychromonas marina</name>
    <dbReference type="NCBI Taxonomy" id="88364"/>
    <lineage>
        <taxon>Bacteria</taxon>
        <taxon>Pseudomonadati</taxon>
        <taxon>Pseudomonadota</taxon>
        <taxon>Gammaproteobacteria</taxon>
        <taxon>Alteromonadales</taxon>
        <taxon>Psychromonadaceae</taxon>
        <taxon>Psychromonas</taxon>
    </lineage>
</organism>
<evidence type="ECO:0000256" key="1">
    <source>
        <dbReference type="SAM" id="MobiDB-lite"/>
    </source>
</evidence>
<accession>A0ABQ6DZB0</accession>
<dbReference type="InterPro" id="IPR040527">
    <property type="entry name" value="Beta-sand_Porphyrn"/>
</dbReference>
<dbReference type="InterPro" id="IPR013780">
    <property type="entry name" value="Glyco_hydro_b"/>
</dbReference>
<gene>
    <name evidence="4" type="ORF">GCM10007916_13900</name>
</gene>
<feature type="domain" description="Beta-porphyranase A C-terminal" evidence="2">
    <location>
        <begin position="563"/>
        <end position="654"/>
    </location>
</feature>
<dbReference type="Gene3D" id="2.60.40.1180">
    <property type="entry name" value="Golgi alpha-mannosidase II"/>
    <property type="match status" value="1"/>
</dbReference>
<keyword evidence="5" id="KW-1185">Reference proteome</keyword>
<proteinExistence type="predicted"/>
<evidence type="ECO:0000259" key="3">
    <source>
        <dbReference type="Pfam" id="PF18206"/>
    </source>
</evidence>
<dbReference type="EMBL" id="BSPQ01000002">
    <property type="protein sequence ID" value="GLS90323.1"/>
    <property type="molecule type" value="Genomic_DNA"/>
</dbReference>
<evidence type="ECO:0000259" key="2">
    <source>
        <dbReference type="Pfam" id="PF18040"/>
    </source>
</evidence>
<reference evidence="5" key="1">
    <citation type="journal article" date="2019" name="Int. J. Syst. Evol. Microbiol.">
        <title>The Global Catalogue of Microorganisms (GCM) 10K type strain sequencing project: providing services to taxonomists for standard genome sequencing and annotation.</title>
        <authorList>
            <consortium name="The Broad Institute Genomics Platform"/>
            <consortium name="The Broad Institute Genome Sequencing Center for Infectious Disease"/>
            <person name="Wu L."/>
            <person name="Ma J."/>
        </authorList>
    </citation>
    <scope>NUCLEOTIDE SEQUENCE [LARGE SCALE GENOMIC DNA]</scope>
    <source>
        <strain evidence="5">NBRC 103166</strain>
    </source>
</reference>
<sequence length="783" mass="88345">MFIKPFKFSLLALAVVCTGCGSDSEVVTNPEDQINPTIPTNPEDQINPTVPTTPEEPTKPDDNLNNVNTPIAGTSLTVAIDFNTQKFLGDVSQLDRSKYFNIHSVSNANQMTYEEWGYLINDLGVGFGRNFWSPFSYHSDHSYPTDEQAKIDGENSIEQTKKHANYAFHSNRNIITDHPKTVYKANMDTASAAEWAATYFKHYFDDETRPQFYEPINEPFVHADEFGIDDEIVREQITTLYKQIGQKFDEEGISTKVIGYASAWPSVELWDFKHFNERQKMFMDQAGEYMDALSIHFYDGINVTGANSQRSGSNMRAIMDLVETYSYHKWGKVKPHAVSEYGGIEKGYGDTYSDIKSVQSIRSINNMLFQFLDREDRLLTSIPFIGDKAAWYYSESNNWQPYGSVVLRPDVDSIENGKPTKFLWTPRIHFYQQWSEVQGMRVKSLANNPDIQTQAFVDGNKAYLALNSLSEKDEVLGLKFLNEMGTVAEVRIKSLKIWPNKAPIYSDSLTEEVNQKVTLIPGETVIIEYTFSEEVDLNNRYQIQDYYAQTHLQTIYANQAIDFIINDVSVADGQSYLKLSFARKHGKSKSPMVIVNDHSVHVPSNWAGGDQSSRDDFFGTIRIPVPNEWLKENNNISVTFPDADGRVSSVILQVHNDNSGEDVLLPLEPIAPDDSDKVLPEVDSISFVDTITQLQSATQYNISIQYDATISRDINVELWGPDGWITSSEKTVLAGSAKQVITLNLQTAPAVGEGYYLKTSIRPVASDWKSNLDAQSITDISII</sequence>
<dbReference type="Pfam" id="PF18206">
    <property type="entry name" value="Porphyrn_cat_1"/>
    <property type="match status" value="1"/>
</dbReference>
<dbReference type="SUPFAM" id="SSF51445">
    <property type="entry name" value="(Trans)glycosidases"/>
    <property type="match status" value="1"/>
</dbReference>
<comment type="caution">
    <text evidence="4">The sequence shown here is derived from an EMBL/GenBank/DDBJ whole genome shotgun (WGS) entry which is preliminary data.</text>
</comment>
<name>A0ABQ6DZB0_9GAMM</name>
<feature type="compositionally biased region" description="Polar residues" evidence="1">
    <location>
        <begin position="25"/>
        <end position="47"/>
    </location>
</feature>
<dbReference type="Gene3D" id="3.20.20.80">
    <property type="entry name" value="Glycosidases"/>
    <property type="match status" value="1"/>
</dbReference>
<dbReference type="RefSeq" id="WP_284203438.1">
    <property type="nucleotide sequence ID" value="NZ_BSPQ01000002.1"/>
</dbReference>
<dbReference type="Proteomes" id="UP001157353">
    <property type="component" value="Unassembled WGS sequence"/>
</dbReference>
<feature type="domain" description="Porphyranase beta-sandwich" evidence="3">
    <location>
        <begin position="450"/>
        <end position="553"/>
    </location>
</feature>
<evidence type="ECO:0008006" key="6">
    <source>
        <dbReference type="Google" id="ProtNLM"/>
    </source>
</evidence>
<feature type="region of interest" description="Disordered" evidence="1">
    <location>
        <begin position="25"/>
        <end position="64"/>
    </location>
</feature>
<dbReference type="Pfam" id="PF18040">
    <property type="entry name" value="BPA_C"/>
    <property type="match status" value="1"/>
</dbReference>
<dbReference type="Gene3D" id="2.60.120.1200">
    <property type="match status" value="1"/>
</dbReference>
<dbReference type="InterPro" id="IPR017853">
    <property type="entry name" value="GH"/>
</dbReference>
<dbReference type="InterPro" id="IPR041224">
    <property type="entry name" value="BPA_C"/>
</dbReference>
<evidence type="ECO:0000313" key="5">
    <source>
        <dbReference type="Proteomes" id="UP001157353"/>
    </source>
</evidence>
<evidence type="ECO:0000313" key="4">
    <source>
        <dbReference type="EMBL" id="GLS90323.1"/>
    </source>
</evidence>
<protein>
    <recommendedName>
        <fullName evidence="6">Beta-agarase</fullName>
    </recommendedName>
</protein>